<keyword evidence="1" id="KW-0812">Transmembrane</keyword>
<gene>
    <name evidence="2" type="ORF">PB01_13715</name>
</gene>
<dbReference type="AlphaFoldDB" id="A0A5J6SQK0"/>
<organism evidence="2 3">
    <name type="scientific">Psychrobacillus glaciei</name>
    <dbReference type="NCBI Taxonomy" id="2283160"/>
    <lineage>
        <taxon>Bacteria</taxon>
        <taxon>Bacillati</taxon>
        <taxon>Bacillota</taxon>
        <taxon>Bacilli</taxon>
        <taxon>Bacillales</taxon>
        <taxon>Bacillaceae</taxon>
        <taxon>Psychrobacillus</taxon>
    </lineage>
</organism>
<dbReference type="KEGG" id="psyo:PB01_13715"/>
<keyword evidence="1" id="KW-1133">Transmembrane helix</keyword>
<keyword evidence="3" id="KW-1185">Reference proteome</keyword>
<dbReference type="Proteomes" id="UP000325517">
    <property type="component" value="Chromosome"/>
</dbReference>
<evidence type="ECO:0000256" key="1">
    <source>
        <dbReference type="SAM" id="Phobius"/>
    </source>
</evidence>
<reference evidence="2 3" key="1">
    <citation type="submission" date="2018-07" db="EMBL/GenBank/DDBJ databases">
        <title>Complete genome sequence of Psychrobacillus sp. PB01, isolated from iceberg, and comparative genome analysis of Psychrobacillus strains.</title>
        <authorList>
            <person name="Lee P.C."/>
        </authorList>
    </citation>
    <scope>NUCLEOTIDE SEQUENCE [LARGE SCALE GENOMIC DNA]</scope>
    <source>
        <strain evidence="2 3">PB01</strain>
    </source>
</reference>
<sequence length="430" mass="50123">MDDKQLEERIDLLKSSYERVPSNFDVDEVLNKIEEKEVSLKMEPIKKESKWRLLSVLTVSIASIFVMGLLSAFYIFQSEVQQGENRGDKQAQIVAEQYIEKLKEQYPIEREKRRKLLNLSEDEFSKIDFISLADSNYEFIIDPRSNRYFSNIVIGDVDSRVTDLLNELILPSEMVEEIEKQEQLDKAETIEFFKKYYSSINSLKLYANEKLKDYNDELTVYNEDGLYSLNSILENEEDLPVELQNLIQSLQKQGLELGAIEDGLEIEFRFNQDLVQSKIAYKLDTIADGYFAIMSFEPFTYAWELLHPMQETMGALLSMEDVLLDESVGGFGRMETYYTSVFYFLVKGTRENPVFSAKGIVKEEYRKMWRQMTEVDKNSPSPYLLIPIVKEFEGNGWKKSEEWDDFSYEDIEVALHLAVNGDLGQFMPTK</sequence>
<evidence type="ECO:0000313" key="2">
    <source>
        <dbReference type="EMBL" id="QFF99793.1"/>
    </source>
</evidence>
<evidence type="ECO:0000313" key="3">
    <source>
        <dbReference type="Proteomes" id="UP000325517"/>
    </source>
</evidence>
<name>A0A5J6SQK0_9BACI</name>
<proteinExistence type="predicted"/>
<accession>A0A5J6SQK0</accession>
<feature type="transmembrane region" description="Helical" evidence="1">
    <location>
        <begin position="51"/>
        <end position="76"/>
    </location>
</feature>
<keyword evidence="1" id="KW-0472">Membrane</keyword>
<dbReference type="EMBL" id="CP031223">
    <property type="protein sequence ID" value="QFF99793.1"/>
    <property type="molecule type" value="Genomic_DNA"/>
</dbReference>
<dbReference type="RefSeq" id="WP_151700694.1">
    <property type="nucleotide sequence ID" value="NZ_CP031223.1"/>
</dbReference>
<dbReference type="OrthoDB" id="2725889at2"/>
<protein>
    <submittedName>
        <fullName evidence="2">Uncharacterized protein</fullName>
    </submittedName>
</protein>